<evidence type="ECO:0000313" key="2">
    <source>
        <dbReference type="EMBL" id="ABA89658.1"/>
    </source>
</evidence>
<sequence>MMRRRHQGFLLLALLMVLGLCAGCGRKGPVRPQRQPLPAAPEQLVLRQQGTQMLLSWAMPQRNQDDTELTDLAGFKVMRMDFDPTEDCPDCRDTSVLLRQVELDYLRDVQSRNGHYFLADPDLEEGRGYQYRIIPYNRWGQDGTPVAARETLSVIPPAPQAVEAETADGVLTLTWQEPQGLTDDMALIGYNVYRRRPGRPYAVAPLNAQPLSEARFEDRVFQSGRTYLYAVRAVVLHQQREVESRLSKAVIATPWAVKKSSF</sequence>
<feature type="domain" description="Fibronectin type-III" evidence="1">
    <location>
        <begin position="156"/>
        <end position="256"/>
    </location>
</feature>
<dbReference type="eggNOG" id="COG4733">
    <property type="taxonomic scope" value="Bacteria"/>
</dbReference>
<accession>Q3A1U9</accession>
<dbReference type="SUPFAM" id="SSF49265">
    <property type="entry name" value="Fibronectin type III"/>
    <property type="match status" value="1"/>
</dbReference>
<dbReference type="InterPro" id="IPR013783">
    <property type="entry name" value="Ig-like_fold"/>
</dbReference>
<gene>
    <name evidence="2" type="ordered locus">Pcar_2419</name>
</gene>
<dbReference type="EMBL" id="CP000142">
    <property type="protein sequence ID" value="ABA89658.1"/>
    <property type="molecule type" value="Genomic_DNA"/>
</dbReference>
<dbReference type="OrthoDB" id="5401792at2"/>
<dbReference type="AlphaFoldDB" id="Q3A1U9"/>
<dbReference type="KEGG" id="pca:Pcar_2419"/>
<dbReference type="PROSITE" id="PS50853">
    <property type="entry name" value="FN3"/>
    <property type="match status" value="1"/>
</dbReference>
<dbReference type="RefSeq" id="WP_011342184.1">
    <property type="nucleotide sequence ID" value="NC_007498.2"/>
</dbReference>
<proteinExistence type="predicted"/>
<reference evidence="2 3" key="2">
    <citation type="journal article" date="2012" name="BMC Genomics">
        <title>The genome of Pelobacter carbinolicus reveals surprising metabolic capabilities and physiological features.</title>
        <authorList>
            <person name="Aklujkar M."/>
            <person name="Haveman S.A."/>
            <person name="Didonato R.Jr."/>
            <person name="Chertkov O."/>
            <person name="Han C.S."/>
            <person name="Land M.L."/>
            <person name="Brown P."/>
            <person name="Lovley D.R."/>
        </authorList>
    </citation>
    <scope>NUCLEOTIDE SEQUENCE [LARGE SCALE GENOMIC DNA]</scope>
    <source>
        <strain evidence="3">DSM 2380 / NBRC 103641 / GraBd1</strain>
    </source>
</reference>
<dbReference type="InterPro" id="IPR003961">
    <property type="entry name" value="FN3_dom"/>
</dbReference>
<name>Q3A1U9_SYNC1</name>
<evidence type="ECO:0000313" key="3">
    <source>
        <dbReference type="Proteomes" id="UP000002534"/>
    </source>
</evidence>
<protein>
    <submittedName>
        <fullName evidence="2">Lipoprotein, putative</fullName>
    </submittedName>
</protein>
<dbReference type="STRING" id="338963.Pcar_2419"/>
<dbReference type="Gene3D" id="2.60.40.10">
    <property type="entry name" value="Immunoglobulins"/>
    <property type="match status" value="1"/>
</dbReference>
<reference evidence="3" key="1">
    <citation type="submission" date="2005-10" db="EMBL/GenBank/DDBJ databases">
        <title>Complete sequence of Pelobacter carbinolicus DSM 2380.</title>
        <authorList>
            <person name="Copeland A."/>
            <person name="Lucas S."/>
            <person name="Lapidus A."/>
            <person name="Barry K."/>
            <person name="Detter J.C."/>
            <person name="Glavina T."/>
            <person name="Hammon N."/>
            <person name="Israni S."/>
            <person name="Pitluck S."/>
            <person name="Chertkov O."/>
            <person name="Schmutz J."/>
            <person name="Larimer F."/>
            <person name="Land M."/>
            <person name="Kyrpides N."/>
            <person name="Ivanova N."/>
            <person name="Richardson P."/>
        </authorList>
    </citation>
    <scope>NUCLEOTIDE SEQUENCE [LARGE SCALE GENOMIC DNA]</scope>
    <source>
        <strain evidence="3">DSM 2380 / NBRC 103641 / GraBd1</strain>
    </source>
</reference>
<keyword evidence="2" id="KW-0449">Lipoprotein</keyword>
<keyword evidence="3" id="KW-1185">Reference proteome</keyword>
<evidence type="ECO:0000259" key="1">
    <source>
        <dbReference type="PROSITE" id="PS50853"/>
    </source>
</evidence>
<dbReference type="InterPro" id="IPR036116">
    <property type="entry name" value="FN3_sf"/>
</dbReference>
<dbReference type="Proteomes" id="UP000002534">
    <property type="component" value="Chromosome"/>
</dbReference>
<dbReference type="SMART" id="SM00060">
    <property type="entry name" value="FN3"/>
    <property type="match status" value="2"/>
</dbReference>
<organism evidence="2 3">
    <name type="scientific">Syntrophotalea carbinolica (strain DSM 2380 / NBRC 103641 / GraBd1)</name>
    <name type="common">Pelobacter carbinolicus</name>
    <dbReference type="NCBI Taxonomy" id="338963"/>
    <lineage>
        <taxon>Bacteria</taxon>
        <taxon>Pseudomonadati</taxon>
        <taxon>Thermodesulfobacteriota</taxon>
        <taxon>Desulfuromonadia</taxon>
        <taxon>Desulfuromonadales</taxon>
        <taxon>Syntrophotaleaceae</taxon>
        <taxon>Syntrophotalea</taxon>
    </lineage>
</organism>
<dbReference type="HOGENOM" id="CLU_1084867_0_0_7"/>